<keyword evidence="3" id="KW-1185">Reference proteome</keyword>
<evidence type="ECO:0000313" key="3">
    <source>
        <dbReference type="Proteomes" id="UP001172082"/>
    </source>
</evidence>
<protein>
    <submittedName>
        <fullName evidence="2">DUF3127 domain-containing protein</fullName>
    </submittedName>
</protein>
<sequence>MDIKGKIIEIFETQKVTETFKKREFVVEYAENPQYPEFVKFELIQDKCDLLDQFNAGDEANISFNLKGRKWTDPKGEVKYFNSLQAWRLQKAENAEANDSNATPGGIDSLQEPEWLNDDKGDQDALPF</sequence>
<evidence type="ECO:0000256" key="1">
    <source>
        <dbReference type="SAM" id="MobiDB-lite"/>
    </source>
</evidence>
<accession>A0ABT8KXP6</accession>
<dbReference type="Pfam" id="PF11325">
    <property type="entry name" value="DUF3127"/>
    <property type="match status" value="1"/>
</dbReference>
<dbReference type="RefSeq" id="WP_346755604.1">
    <property type="nucleotide sequence ID" value="NZ_JAUJEA010000021.1"/>
</dbReference>
<organism evidence="2 3">
    <name type="scientific">Splendidivirga corallicola</name>
    <dbReference type="NCBI Taxonomy" id="3051826"/>
    <lineage>
        <taxon>Bacteria</taxon>
        <taxon>Pseudomonadati</taxon>
        <taxon>Bacteroidota</taxon>
        <taxon>Cytophagia</taxon>
        <taxon>Cytophagales</taxon>
        <taxon>Splendidivirgaceae</taxon>
        <taxon>Splendidivirga</taxon>
    </lineage>
</organism>
<dbReference type="Proteomes" id="UP001172082">
    <property type="component" value="Unassembled WGS sequence"/>
</dbReference>
<feature type="compositionally biased region" description="Basic and acidic residues" evidence="1">
    <location>
        <begin position="117"/>
        <end position="128"/>
    </location>
</feature>
<gene>
    <name evidence="2" type="ORF">QQ008_29630</name>
</gene>
<reference evidence="2" key="1">
    <citation type="submission" date="2023-06" db="EMBL/GenBank/DDBJ databases">
        <title>Genomic of Parafulvivirga corallium.</title>
        <authorList>
            <person name="Wang G."/>
        </authorList>
    </citation>
    <scope>NUCLEOTIDE SEQUENCE</scope>
    <source>
        <strain evidence="2">BMA10</strain>
    </source>
</reference>
<dbReference type="InterPro" id="IPR021474">
    <property type="entry name" value="DUF3127"/>
</dbReference>
<evidence type="ECO:0000313" key="2">
    <source>
        <dbReference type="EMBL" id="MDN5205582.1"/>
    </source>
</evidence>
<name>A0ABT8KXP6_9BACT</name>
<proteinExistence type="predicted"/>
<feature type="region of interest" description="Disordered" evidence="1">
    <location>
        <begin position="92"/>
        <end position="128"/>
    </location>
</feature>
<dbReference type="EMBL" id="JAUJEA010000021">
    <property type="protein sequence ID" value="MDN5205582.1"/>
    <property type="molecule type" value="Genomic_DNA"/>
</dbReference>
<comment type="caution">
    <text evidence="2">The sequence shown here is derived from an EMBL/GenBank/DDBJ whole genome shotgun (WGS) entry which is preliminary data.</text>
</comment>